<proteinExistence type="predicted"/>
<gene>
    <name evidence="1" type="ORF">EFY79_05735</name>
</gene>
<dbReference type="AlphaFoldDB" id="A0A3M9NMY1"/>
<dbReference type="OrthoDB" id="1121837at2"/>
<accession>A0A3M9NMY1</accession>
<keyword evidence="2" id="KW-1185">Reference proteome</keyword>
<reference evidence="1 2" key="1">
    <citation type="submission" date="2018-11" db="EMBL/GenBank/DDBJ databases">
        <title>Draft genome sequence of Ferruginibacter sp. BO-59.</title>
        <authorList>
            <person name="Im W.T."/>
        </authorList>
    </citation>
    <scope>NUCLEOTIDE SEQUENCE [LARGE SCALE GENOMIC DNA]</scope>
    <source>
        <strain evidence="1 2">BO-59</strain>
    </source>
</reference>
<dbReference type="RefSeq" id="WP_123119705.1">
    <property type="nucleotide sequence ID" value="NZ_RJJR01000002.1"/>
</dbReference>
<protein>
    <submittedName>
        <fullName evidence="1">DUF4286 family protein</fullName>
    </submittedName>
</protein>
<sequence>MFVYNVTVKIENEYLEDWMRWAKEVQIPAILATNCFYEHRFYELMELNEADGRTFVLQFFADSKSDYNRYIEIHHSRLRQHSKDKWKDHIVSFRTLLKNVE</sequence>
<evidence type="ECO:0000313" key="2">
    <source>
        <dbReference type="Proteomes" id="UP000267223"/>
    </source>
</evidence>
<dbReference type="Pfam" id="PF14114">
    <property type="entry name" value="DUF4286"/>
    <property type="match status" value="1"/>
</dbReference>
<name>A0A3M9NMY1_9BACT</name>
<dbReference type="InterPro" id="IPR025563">
    <property type="entry name" value="DUF4286"/>
</dbReference>
<evidence type="ECO:0000313" key="1">
    <source>
        <dbReference type="EMBL" id="RNI39140.1"/>
    </source>
</evidence>
<dbReference type="Proteomes" id="UP000267223">
    <property type="component" value="Unassembled WGS sequence"/>
</dbReference>
<organism evidence="1 2">
    <name type="scientific">Hanamia caeni</name>
    <dbReference type="NCBI Taxonomy" id="2294116"/>
    <lineage>
        <taxon>Bacteria</taxon>
        <taxon>Pseudomonadati</taxon>
        <taxon>Bacteroidota</taxon>
        <taxon>Chitinophagia</taxon>
        <taxon>Chitinophagales</taxon>
        <taxon>Chitinophagaceae</taxon>
        <taxon>Hanamia</taxon>
    </lineage>
</organism>
<dbReference type="EMBL" id="RJJR01000002">
    <property type="protein sequence ID" value="RNI39140.1"/>
    <property type="molecule type" value="Genomic_DNA"/>
</dbReference>
<comment type="caution">
    <text evidence="1">The sequence shown here is derived from an EMBL/GenBank/DDBJ whole genome shotgun (WGS) entry which is preliminary data.</text>
</comment>